<proteinExistence type="predicted"/>
<dbReference type="SUPFAM" id="SSF109854">
    <property type="entry name" value="DinB/YfiT-like putative metalloenzymes"/>
    <property type="match status" value="1"/>
</dbReference>
<comment type="caution">
    <text evidence="1">The sequence shown here is derived from an EMBL/GenBank/DDBJ whole genome shotgun (WGS) entry which is preliminary data.</text>
</comment>
<accession>A0ABT4SRI6</accession>
<dbReference type="Proteomes" id="UP001212498">
    <property type="component" value="Unassembled WGS sequence"/>
</dbReference>
<dbReference type="RefSeq" id="WP_222709286.1">
    <property type="nucleotide sequence ID" value="NZ_BAABFD010000022.1"/>
</dbReference>
<dbReference type="InterPro" id="IPR034660">
    <property type="entry name" value="DinB/YfiT-like"/>
</dbReference>
<sequence length="191" mass="21314">MTEKEILRASLQEVRDAMLFKLDGLSDADMRMPMVPSGTNLLGLVKHLAGLEYGYLGEVFGRPAPERMSWHDDGTIWDGADMWAAEGETTDYLTGLYRRACTHADETIEALDLAAVGTVPWWPEGRREASLRQLVVRMIQETSRHAGHADIIRELIDGSGGRHPGDTSFPEPGDPYWRDYATRIREAASKA</sequence>
<name>A0ABT4SRI6_9ACTN</name>
<dbReference type="EMBL" id="JAPNUD010000006">
    <property type="protein sequence ID" value="MDA0639764.1"/>
    <property type="molecule type" value="Genomic_DNA"/>
</dbReference>
<gene>
    <name evidence="1" type="ORF">OUY24_03935</name>
</gene>
<dbReference type="InterPro" id="IPR007061">
    <property type="entry name" value="MST-like"/>
</dbReference>
<reference evidence="1 2" key="1">
    <citation type="submission" date="2022-11" db="EMBL/GenBank/DDBJ databases">
        <title>Nonomuraea corallina sp. nov., a new species of the genus Nonomuraea isolated from sea side sediment in Thai sea.</title>
        <authorList>
            <person name="Ngamcharungchit C."/>
            <person name="Matsumoto A."/>
            <person name="Suriyachadkun C."/>
            <person name="Panbangred W."/>
            <person name="Inahashi Y."/>
            <person name="Intra B."/>
        </authorList>
    </citation>
    <scope>NUCLEOTIDE SEQUENCE [LARGE SCALE GENOMIC DNA]</scope>
    <source>
        <strain evidence="1 2">DSM 43553</strain>
    </source>
</reference>
<evidence type="ECO:0000313" key="2">
    <source>
        <dbReference type="Proteomes" id="UP001212498"/>
    </source>
</evidence>
<dbReference type="Gene3D" id="1.20.120.450">
    <property type="entry name" value="dinb family like domain"/>
    <property type="match status" value="1"/>
</dbReference>
<dbReference type="Pfam" id="PF04978">
    <property type="entry name" value="MST"/>
    <property type="match status" value="1"/>
</dbReference>
<organism evidence="1 2">
    <name type="scientific">Nonomuraea ferruginea</name>
    <dbReference type="NCBI Taxonomy" id="46174"/>
    <lineage>
        <taxon>Bacteria</taxon>
        <taxon>Bacillati</taxon>
        <taxon>Actinomycetota</taxon>
        <taxon>Actinomycetes</taxon>
        <taxon>Streptosporangiales</taxon>
        <taxon>Streptosporangiaceae</taxon>
        <taxon>Nonomuraea</taxon>
    </lineage>
</organism>
<protein>
    <submittedName>
        <fullName evidence="1">DinB family protein</fullName>
    </submittedName>
</protein>
<keyword evidence="2" id="KW-1185">Reference proteome</keyword>
<evidence type="ECO:0000313" key="1">
    <source>
        <dbReference type="EMBL" id="MDA0639764.1"/>
    </source>
</evidence>